<evidence type="ECO:0000313" key="2">
    <source>
        <dbReference type="Proteomes" id="UP000637769"/>
    </source>
</evidence>
<dbReference type="EMBL" id="BMCH01000015">
    <property type="protein sequence ID" value="GGC42222.1"/>
    <property type="molecule type" value="Genomic_DNA"/>
</dbReference>
<accession>A0ABQ1MLE5</accession>
<protein>
    <recommendedName>
        <fullName evidence="3">CopG family transcriptional regulator</fullName>
    </recommendedName>
</protein>
<name>A0ABQ1MLE5_9PROT</name>
<comment type="caution">
    <text evidence="1">The sequence shown here is derived from an EMBL/GenBank/DDBJ whole genome shotgun (WGS) entry which is preliminary data.</text>
</comment>
<reference evidence="2" key="1">
    <citation type="journal article" date="2019" name="Int. J. Syst. Evol. Microbiol.">
        <title>The Global Catalogue of Microorganisms (GCM) 10K type strain sequencing project: providing services to taxonomists for standard genome sequencing and annotation.</title>
        <authorList>
            <consortium name="The Broad Institute Genomics Platform"/>
            <consortium name="The Broad Institute Genome Sequencing Center for Infectious Disease"/>
            <person name="Wu L."/>
            <person name="Ma J."/>
        </authorList>
    </citation>
    <scope>NUCLEOTIDE SEQUENCE [LARGE SCALE GENOMIC DNA]</scope>
    <source>
        <strain evidence="2">CCM 7132</strain>
    </source>
</reference>
<evidence type="ECO:0008006" key="3">
    <source>
        <dbReference type="Google" id="ProtNLM"/>
    </source>
</evidence>
<proteinExistence type="predicted"/>
<sequence length="121" mass="13147">MSTVQHTLRLPRALDQALRKHAAARELTPYALLQLCVRSGLASVIDERGQTPLLNEIAPELGALSARVAHVERLTERTLYVACAAYVYARAAAPARVDDTQLSDDITAAFQRQLSHAGDAL</sequence>
<gene>
    <name evidence="1" type="ORF">GCM10007207_29360</name>
</gene>
<dbReference type="Proteomes" id="UP000637769">
    <property type="component" value="Unassembled WGS sequence"/>
</dbReference>
<evidence type="ECO:0000313" key="1">
    <source>
        <dbReference type="EMBL" id="GGC42222.1"/>
    </source>
</evidence>
<keyword evidence="2" id="KW-1185">Reference proteome</keyword>
<organism evidence="1 2">
    <name type="scientific">Asaia siamensis</name>
    <dbReference type="NCBI Taxonomy" id="110479"/>
    <lineage>
        <taxon>Bacteria</taxon>
        <taxon>Pseudomonadati</taxon>
        <taxon>Pseudomonadota</taxon>
        <taxon>Alphaproteobacteria</taxon>
        <taxon>Acetobacterales</taxon>
        <taxon>Acetobacteraceae</taxon>
        <taxon>Asaia</taxon>
    </lineage>
</organism>
<dbReference type="RefSeq" id="WP_229719933.1">
    <property type="nucleotide sequence ID" value="NZ_BMCH01000015.1"/>
</dbReference>